<evidence type="ECO:0000256" key="3">
    <source>
        <dbReference type="SAM" id="SignalP"/>
    </source>
</evidence>
<keyword evidence="5" id="KW-1185">Reference proteome</keyword>
<evidence type="ECO:0000256" key="2">
    <source>
        <dbReference type="ARBA" id="ARBA00022801"/>
    </source>
</evidence>
<dbReference type="GO" id="GO:0009002">
    <property type="term" value="F:serine-type D-Ala-D-Ala carboxypeptidase activity"/>
    <property type="evidence" value="ECO:0007669"/>
    <property type="project" value="UniProtKB-EC"/>
</dbReference>
<dbReference type="PANTHER" id="PTHR30023">
    <property type="entry name" value="D-ALANYL-D-ALANINE CARBOXYPEPTIDASE"/>
    <property type="match status" value="1"/>
</dbReference>
<evidence type="ECO:0000313" key="4">
    <source>
        <dbReference type="EMBL" id="MFC7407075.1"/>
    </source>
</evidence>
<comment type="similarity">
    <text evidence="1">Belongs to the peptidase S13 family.</text>
</comment>
<organism evidence="4 5">
    <name type="scientific">Georgenia alba</name>
    <dbReference type="NCBI Taxonomy" id="2233858"/>
    <lineage>
        <taxon>Bacteria</taxon>
        <taxon>Bacillati</taxon>
        <taxon>Actinomycetota</taxon>
        <taxon>Actinomycetes</taxon>
        <taxon>Micrococcales</taxon>
        <taxon>Bogoriellaceae</taxon>
        <taxon>Georgenia</taxon>
    </lineage>
</organism>
<dbReference type="Pfam" id="PF02113">
    <property type="entry name" value="Peptidase_S13"/>
    <property type="match status" value="2"/>
</dbReference>
<dbReference type="Gene3D" id="3.40.710.10">
    <property type="entry name" value="DD-peptidase/beta-lactamase superfamily"/>
    <property type="match status" value="2"/>
</dbReference>
<evidence type="ECO:0000313" key="5">
    <source>
        <dbReference type="Proteomes" id="UP001596455"/>
    </source>
</evidence>
<keyword evidence="2 4" id="KW-0378">Hydrolase</keyword>
<dbReference type="InterPro" id="IPR012338">
    <property type="entry name" value="Beta-lactam/transpept-like"/>
</dbReference>
<proteinExistence type="inferred from homology"/>
<comment type="caution">
    <text evidence="4">The sequence shown here is derived from an EMBL/GenBank/DDBJ whole genome shotgun (WGS) entry which is preliminary data.</text>
</comment>
<name>A0ABW2QC94_9MICO</name>
<reference evidence="5" key="1">
    <citation type="journal article" date="2019" name="Int. J. Syst. Evol. Microbiol.">
        <title>The Global Catalogue of Microorganisms (GCM) 10K type strain sequencing project: providing services to taxonomists for standard genome sequencing and annotation.</title>
        <authorList>
            <consortium name="The Broad Institute Genomics Platform"/>
            <consortium name="The Broad Institute Genome Sequencing Center for Infectious Disease"/>
            <person name="Wu L."/>
            <person name="Ma J."/>
        </authorList>
    </citation>
    <scope>NUCLEOTIDE SEQUENCE [LARGE SCALE GENOMIC DNA]</scope>
    <source>
        <strain evidence="5">JCM 1490</strain>
    </source>
</reference>
<feature type="chain" id="PRO_5045771896" evidence="3">
    <location>
        <begin position="35"/>
        <end position="468"/>
    </location>
</feature>
<dbReference type="SUPFAM" id="SSF56601">
    <property type="entry name" value="beta-lactamase/transpeptidase-like"/>
    <property type="match status" value="1"/>
</dbReference>
<dbReference type="NCBIfam" id="TIGR00666">
    <property type="entry name" value="PBP4"/>
    <property type="match status" value="1"/>
</dbReference>
<protein>
    <submittedName>
        <fullName evidence="4">D-alanyl-D-alanine carboxypeptidase/D-alanyl-D-alanine-endopeptidase</fullName>
        <ecNumber evidence="4">3.4.16.4</ecNumber>
    </submittedName>
</protein>
<dbReference type="EMBL" id="JBHTCQ010000005">
    <property type="protein sequence ID" value="MFC7407075.1"/>
    <property type="molecule type" value="Genomic_DNA"/>
</dbReference>
<keyword evidence="3" id="KW-0732">Signal</keyword>
<dbReference type="PRINTS" id="PR00922">
    <property type="entry name" value="DADACBPTASE3"/>
</dbReference>
<keyword evidence="4" id="KW-0645">Protease</keyword>
<evidence type="ECO:0000256" key="1">
    <source>
        <dbReference type="ARBA" id="ARBA00006096"/>
    </source>
</evidence>
<accession>A0ABW2QC94</accession>
<dbReference type="RefSeq" id="WP_382396607.1">
    <property type="nucleotide sequence ID" value="NZ_JBHTCQ010000005.1"/>
</dbReference>
<dbReference type="PANTHER" id="PTHR30023:SF0">
    <property type="entry name" value="PENICILLIN-SENSITIVE CARBOXYPEPTIDASE A"/>
    <property type="match status" value="1"/>
</dbReference>
<dbReference type="InterPro" id="IPR000667">
    <property type="entry name" value="Peptidase_S13"/>
</dbReference>
<sequence length="468" mass="47709">MAEDGPRTSGTRRRRSRLLVVVLALVLAYGAADAADAVPGVLTTDPVPPDARPFPELALPGGPVVAPTVEGPDESAEVPTRAGLEELVSAFESDPRRTGSFGLVVADAITGEVILDHDGETPRSPASSLKVLTGAAALAALGADRTLTTSAVLADEDTVTLRGGGDTLLAPGEGDPSLTNGHAGLADLAEATAQALRQRDVTRVDLDLDDTLFTDPLYHPDWGPIDRTFVSAIQPIALDSGRSGGAYSDDPGVDAAVAFADALEERGVEVTGIDRGAAPQEADVLATVESAPISAVVRHMLRESDNSLAEVLGHLVAVERGEDADFTGSTAAVRAVLRDLGADVSAVTMADASGLSPATTVPPAVLVDVLRLSDDPANRNLHGLVPGLAVGGLDGTLSDRFTGDAAGYVRAKTGTLVRSVSLTGLVLTADGRPLHFSLIASDLSPGTGSLAHLAMEDLVTDMAACGCA</sequence>
<gene>
    <name evidence="4" type="primary">dacB</name>
    <name evidence="4" type="ORF">ACFQQL_18305</name>
</gene>
<feature type="signal peptide" evidence="3">
    <location>
        <begin position="1"/>
        <end position="34"/>
    </location>
</feature>
<dbReference type="Proteomes" id="UP001596455">
    <property type="component" value="Unassembled WGS sequence"/>
</dbReference>
<dbReference type="EC" id="3.4.16.4" evidence="4"/>
<keyword evidence="4" id="KW-0121">Carboxypeptidase</keyword>